<reference evidence="1 2" key="1">
    <citation type="journal article" date="2008" name="Genome Biol.">
        <title>A genomic analysis of the archaeal system Ignicoccus hospitalis-Nanoarchaeum equitans.</title>
        <authorList>
            <person name="Podar M."/>
            <person name="Anderson I."/>
            <person name="Makarova K.S."/>
            <person name="Elkins J.G."/>
            <person name="Ivanova N."/>
            <person name="Wall M.A."/>
            <person name="Lykidis A."/>
            <person name="Mavromatis K."/>
            <person name="Sun H."/>
            <person name="Hudson M.E."/>
            <person name="Chen W."/>
            <person name="Deciu C."/>
            <person name="Hutchison D."/>
            <person name="Eads J.R."/>
            <person name="Anderson A."/>
            <person name="Fernandes F."/>
            <person name="Szeto E."/>
            <person name="Lapidus A."/>
            <person name="Kyrpides N.C."/>
            <person name="Saier M.H.Jr."/>
            <person name="Richardson P.M."/>
            <person name="Rachel R."/>
            <person name="Huber H."/>
            <person name="Eisen J.A."/>
            <person name="Koonin E.V."/>
            <person name="Keller M."/>
            <person name="Stetter K.O."/>
        </authorList>
    </citation>
    <scope>NUCLEOTIDE SEQUENCE [LARGE SCALE GENOMIC DNA]</scope>
    <source>
        <strain evidence="2">KIN4/I / DSM 18386 / JCM 14125</strain>
    </source>
</reference>
<dbReference type="Proteomes" id="UP000000262">
    <property type="component" value="Chromosome"/>
</dbReference>
<organism evidence="1 2">
    <name type="scientific">Ignicoccus hospitalis (strain KIN4/I / DSM 18386 / JCM 14125)</name>
    <dbReference type="NCBI Taxonomy" id="453591"/>
    <lineage>
        <taxon>Archaea</taxon>
        <taxon>Thermoproteota</taxon>
        <taxon>Thermoprotei</taxon>
        <taxon>Desulfurococcales</taxon>
        <taxon>Desulfurococcaceae</taxon>
        <taxon>Ignicoccus</taxon>
    </lineage>
</organism>
<proteinExistence type="predicted"/>
<sequence>MNDITSLVLTLLMLLVTYTYVSTISPYYINKTLDFDLRRLSTIEVIKSEKEEFYLLHVQPFNGTERCKVLIYLSPFEFKTFKRNLNLLFRSLASSSIGVYAVVQKGPRWPEPPALEGYGAAYCWGPSCPHPDGTNTTILMDNAEGSYQFLLNVTSPYGPLSVLFANYLLKVGTLHYAPLKKGIWVGDVMISPDSSLVPLYAYDPQRAFELLYALCEGGLK</sequence>
<evidence type="ECO:0000313" key="2">
    <source>
        <dbReference type="Proteomes" id="UP000000262"/>
    </source>
</evidence>
<dbReference type="STRING" id="453591.Igni_0711"/>
<dbReference type="AlphaFoldDB" id="A8AAE1"/>
<dbReference type="KEGG" id="iho:Igni_0711"/>
<dbReference type="HOGENOM" id="CLU_1253572_0_0_2"/>
<name>A8AAE1_IGNH4</name>
<protein>
    <submittedName>
        <fullName evidence="1">Uncharacterized protein</fullName>
    </submittedName>
</protein>
<keyword evidence="2" id="KW-1185">Reference proteome</keyword>
<evidence type="ECO:0000313" key="1">
    <source>
        <dbReference type="EMBL" id="ABU81893.1"/>
    </source>
</evidence>
<dbReference type="EMBL" id="CP000816">
    <property type="protein sequence ID" value="ABU81893.1"/>
    <property type="molecule type" value="Genomic_DNA"/>
</dbReference>
<accession>A8AAE1</accession>
<gene>
    <name evidence="1" type="ordered locus">Igni_0711</name>
</gene>